<reference evidence="4 5" key="1">
    <citation type="journal article" date="2021" name="Int. J. Syst. Evol. Microbiol.">
        <title>Faecalibacter bovis sp. nov., isolated from cow faeces.</title>
        <authorList>
            <person name="Li F."/>
            <person name="Zhao W."/>
            <person name="Hong Q."/>
            <person name="Shao Q."/>
            <person name="Song J."/>
            <person name="Yang S."/>
        </authorList>
    </citation>
    <scope>NUCLEOTIDE SEQUENCE [LARGE SCALE GENOMIC DNA]</scope>
    <source>
        <strain evidence="4 5">ZY171143</strain>
    </source>
</reference>
<dbReference type="EMBL" id="CP072842">
    <property type="protein sequence ID" value="QTV06222.1"/>
    <property type="molecule type" value="Genomic_DNA"/>
</dbReference>
<evidence type="ECO:0000256" key="1">
    <source>
        <dbReference type="ARBA" id="ARBA00022729"/>
    </source>
</evidence>
<protein>
    <submittedName>
        <fullName evidence="4">T9SS type A sorting domain-containing protein</fullName>
    </submittedName>
</protein>
<feature type="chain" id="PRO_5047310037" evidence="2">
    <location>
        <begin position="19"/>
        <end position="764"/>
    </location>
</feature>
<accession>A0ABX7XE61</accession>
<dbReference type="InterPro" id="IPR026444">
    <property type="entry name" value="Secre_tail"/>
</dbReference>
<evidence type="ECO:0000256" key="2">
    <source>
        <dbReference type="SAM" id="SignalP"/>
    </source>
</evidence>
<evidence type="ECO:0000313" key="4">
    <source>
        <dbReference type="EMBL" id="QTV06222.1"/>
    </source>
</evidence>
<feature type="signal peptide" evidence="2">
    <location>
        <begin position="1"/>
        <end position="18"/>
    </location>
</feature>
<evidence type="ECO:0000313" key="5">
    <source>
        <dbReference type="Proteomes" id="UP000672011"/>
    </source>
</evidence>
<dbReference type="InterPro" id="IPR024079">
    <property type="entry name" value="MetalloPept_cat_dom_sf"/>
</dbReference>
<dbReference type="Pfam" id="PF13583">
    <property type="entry name" value="Reprolysin_4"/>
    <property type="match status" value="1"/>
</dbReference>
<dbReference type="NCBIfam" id="TIGR04183">
    <property type="entry name" value="Por_Secre_tail"/>
    <property type="match status" value="1"/>
</dbReference>
<keyword evidence="1 2" id="KW-0732">Signal</keyword>
<dbReference type="Pfam" id="PF18962">
    <property type="entry name" value="Por_Secre_tail"/>
    <property type="match status" value="1"/>
</dbReference>
<feature type="domain" description="Secretion system C-terminal sorting" evidence="3">
    <location>
        <begin position="690"/>
        <end position="762"/>
    </location>
</feature>
<dbReference type="Proteomes" id="UP000672011">
    <property type="component" value="Chromosome"/>
</dbReference>
<keyword evidence="5" id="KW-1185">Reference proteome</keyword>
<sequence>MKKNFILFALLIGGAASAQQNFWKNQSKAPISQDKLVERMHNPTESIKLNLNYDQFVQHLTQIQGRNSETILKFPDDKGNFSNYKIIEQSNFHPDLQAKYADIRTYVGYNIDNPAQKINFSISPQFGLYGSIQGAGVNYLIDTYTKDKSTYMIYNKANVSHNSSDFTCHVEGDNASGLGIDNLNFDHIQNEVSSRTLVNDSKLRTYRLAISTTIEYSNYIIQQAGVTNGTEEEKRAAILAAVNLSVTRINGVLRNDVGAHMELVANTDQLFFITSDTFNVNDAYQMIDENQIVTDRIIGAGNYDLGHLFFKVNSANASNGLAQTPAICTSGKARGVTGTVVPVGDPFDIDFTAHELGHQFGAHHTQNNECNRGNASAEPGSGSTIMAYTGICAPNIQRNSDAYYHQRSIDQMNNTMNSYNCAQTTVTENVPPVIATMPSLYNIPHSTAFSLEMVATDANGDQLTYNWDQMDTSVGERMPPLSSNTLGPMFRSWTPSTSPVRFFPKMEKILADKIVFTTNPYRGSATSYHLNDWEVVPNNVRNLTFAGTVRDNNLATGQTATKNLIVRLRDAGPFKVTSQATTETWVAGQSATISWDVAGTDVNNINTTDVKILLSLDGGLTWDYTLVESTPNNGSYTFTVPHGIGDTTTARLMIRPVNNIYLAVNKVNFTINSPLATIEVENNNAITITPNPSRGEVNIETAKNYSNFIAYVNDMTGKQVFNYNTARASVKSHKLNLSHLPNGVYIVTVKADGEQYSKKLVIKK</sequence>
<gene>
    <name evidence="4" type="ORF">J9309_02505</name>
</gene>
<dbReference type="Gene3D" id="3.40.390.10">
    <property type="entry name" value="Collagenase (Catalytic Domain)"/>
    <property type="match status" value="1"/>
</dbReference>
<name>A0ABX7XE61_9FLAO</name>
<dbReference type="RefSeq" id="WP_230476864.1">
    <property type="nucleotide sequence ID" value="NZ_CP072842.1"/>
</dbReference>
<evidence type="ECO:0000259" key="3">
    <source>
        <dbReference type="Pfam" id="PF18962"/>
    </source>
</evidence>
<reference evidence="5" key="2">
    <citation type="submission" date="2021-04" db="EMBL/GenBank/DDBJ databases">
        <title>Taxonomy of Flavobacteriaceae bacterium ZY171143.</title>
        <authorList>
            <person name="Li F."/>
        </authorList>
    </citation>
    <scope>NUCLEOTIDE SEQUENCE [LARGE SCALE GENOMIC DNA]</scope>
    <source>
        <strain evidence="5">ZY171143</strain>
    </source>
</reference>
<proteinExistence type="predicted"/>
<dbReference type="SUPFAM" id="SSF55486">
    <property type="entry name" value="Metalloproteases ('zincins'), catalytic domain"/>
    <property type="match status" value="1"/>
</dbReference>
<organism evidence="4 5">
    <name type="scientific">Faecalibacter bovis</name>
    <dbReference type="NCBI Taxonomy" id="2898187"/>
    <lineage>
        <taxon>Bacteria</taxon>
        <taxon>Pseudomonadati</taxon>
        <taxon>Bacteroidota</taxon>
        <taxon>Flavobacteriia</taxon>
        <taxon>Flavobacteriales</taxon>
        <taxon>Weeksellaceae</taxon>
        <taxon>Faecalibacter</taxon>
    </lineage>
</organism>